<evidence type="ECO:0000313" key="3">
    <source>
        <dbReference type="Proteomes" id="UP000595362"/>
    </source>
</evidence>
<feature type="signal peptide" evidence="1">
    <location>
        <begin position="1"/>
        <end position="17"/>
    </location>
</feature>
<sequence length="105" mass="11161">MKKYAALCLSAFAVAGAAVLSGCSDASRAAFNNLGEPAKVKVYSGGKLIYEGVSTGKIKNEENSNGYYFNDKCIQGDNKLVEVSGDVVISRDDLSCPKNREFAPN</sequence>
<organism evidence="2 3">
    <name type="scientific">Micavibrio aeruginosavorus</name>
    <dbReference type="NCBI Taxonomy" id="349221"/>
    <lineage>
        <taxon>Bacteria</taxon>
        <taxon>Pseudomonadati</taxon>
        <taxon>Bdellovibrionota</taxon>
        <taxon>Bdellovibrionia</taxon>
        <taxon>Bdellovibrionales</taxon>
        <taxon>Pseudobdellovibrionaceae</taxon>
        <taxon>Micavibrio</taxon>
    </lineage>
</organism>
<reference evidence="2 3" key="1">
    <citation type="submission" date="2020-07" db="EMBL/GenBank/DDBJ databases">
        <title>Huge and variable diversity of episymbiotic CPR bacteria and DPANN archaea in groundwater ecosystems.</title>
        <authorList>
            <person name="He C.Y."/>
            <person name="Keren R."/>
            <person name="Whittaker M."/>
            <person name="Farag I.F."/>
            <person name="Doudna J."/>
            <person name="Cate J.H.D."/>
            <person name="Banfield J.F."/>
        </authorList>
    </citation>
    <scope>NUCLEOTIDE SEQUENCE [LARGE SCALE GENOMIC DNA]</scope>
    <source>
        <strain evidence="2">NC_groundwater_70_Ag_B-0.1um_54_66</strain>
    </source>
</reference>
<keyword evidence="1" id="KW-0732">Signal</keyword>
<dbReference type="EMBL" id="CP066681">
    <property type="protein sequence ID" value="QQG35267.1"/>
    <property type="molecule type" value="Genomic_DNA"/>
</dbReference>
<proteinExistence type="predicted"/>
<accession>A0A7T5R0F9</accession>
<feature type="chain" id="PRO_5032982836" description="Lipoprotein" evidence="1">
    <location>
        <begin position="18"/>
        <end position="105"/>
    </location>
</feature>
<evidence type="ECO:0008006" key="4">
    <source>
        <dbReference type="Google" id="ProtNLM"/>
    </source>
</evidence>
<evidence type="ECO:0000313" key="2">
    <source>
        <dbReference type="EMBL" id="QQG35267.1"/>
    </source>
</evidence>
<gene>
    <name evidence="2" type="ORF">HYS17_06800</name>
</gene>
<dbReference type="Proteomes" id="UP000595362">
    <property type="component" value="Chromosome"/>
</dbReference>
<evidence type="ECO:0000256" key="1">
    <source>
        <dbReference type="SAM" id="SignalP"/>
    </source>
</evidence>
<dbReference type="PROSITE" id="PS51257">
    <property type="entry name" value="PROKAR_LIPOPROTEIN"/>
    <property type="match status" value="1"/>
</dbReference>
<protein>
    <recommendedName>
        <fullName evidence="4">Lipoprotein</fullName>
    </recommendedName>
</protein>
<dbReference type="AlphaFoldDB" id="A0A7T5R0F9"/>
<name>A0A7T5R0F9_9BACT</name>